<dbReference type="Pfam" id="PF13489">
    <property type="entry name" value="Methyltransf_23"/>
    <property type="match status" value="1"/>
</dbReference>
<dbReference type="Gene3D" id="3.40.50.150">
    <property type="entry name" value="Vaccinia Virus protein VP39"/>
    <property type="match status" value="1"/>
</dbReference>
<organism evidence="1 2">
    <name type="scientific">Lachnellula occidentalis</name>
    <dbReference type="NCBI Taxonomy" id="215460"/>
    <lineage>
        <taxon>Eukaryota</taxon>
        <taxon>Fungi</taxon>
        <taxon>Dikarya</taxon>
        <taxon>Ascomycota</taxon>
        <taxon>Pezizomycotina</taxon>
        <taxon>Leotiomycetes</taxon>
        <taxon>Helotiales</taxon>
        <taxon>Lachnaceae</taxon>
        <taxon>Lachnellula</taxon>
    </lineage>
</organism>
<accession>A0A8H8RYR3</accession>
<evidence type="ECO:0000313" key="2">
    <source>
        <dbReference type="Proteomes" id="UP000443090"/>
    </source>
</evidence>
<dbReference type="GO" id="GO:0008168">
    <property type="term" value="F:methyltransferase activity"/>
    <property type="evidence" value="ECO:0007669"/>
    <property type="project" value="UniProtKB-KW"/>
</dbReference>
<dbReference type="PANTHER" id="PTHR43591:SF108">
    <property type="entry name" value="S-ADENOSYL-L-METHIONINE-DEPENDENT METHYLTRANSFERASE"/>
    <property type="match status" value="1"/>
</dbReference>
<dbReference type="PANTHER" id="PTHR43591">
    <property type="entry name" value="METHYLTRANSFERASE"/>
    <property type="match status" value="1"/>
</dbReference>
<comment type="caution">
    <text evidence="1">The sequence shown here is derived from an EMBL/GenBank/DDBJ whole genome shotgun (WGS) entry which is preliminary data.</text>
</comment>
<keyword evidence="1" id="KW-0489">Methyltransferase</keyword>
<name>A0A8H8RYR3_9HELO</name>
<keyword evidence="2" id="KW-1185">Reference proteome</keyword>
<dbReference type="CDD" id="cd02440">
    <property type="entry name" value="AdoMet_MTases"/>
    <property type="match status" value="1"/>
</dbReference>
<reference evidence="1 2" key="1">
    <citation type="submission" date="2018-05" db="EMBL/GenBank/DDBJ databases">
        <title>Genome sequencing and assembly of the regulated plant pathogen Lachnellula willkommii and related sister species for the development of diagnostic species identification markers.</title>
        <authorList>
            <person name="Giroux E."/>
            <person name="Bilodeau G."/>
        </authorList>
    </citation>
    <scope>NUCLEOTIDE SEQUENCE [LARGE SCALE GENOMIC DNA]</scope>
    <source>
        <strain evidence="1 2">CBS 160.35</strain>
    </source>
</reference>
<dbReference type="AlphaFoldDB" id="A0A8H8RYR3"/>
<dbReference type="SUPFAM" id="SSF53335">
    <property type="entry name" value="S-adenosyl-L-methionine-dependent methyltransferases"/>
    <property type="match status" value="1"/>
</dbReference>
<evidence type="ECO:0000313" key="1">
    <source>
        <dbReference type="EMBL" id="TVY43336.1"/>
    </source>
</evidence>
<protein>
    <submittedName>
        <fullName evidence="1">Putative methyltransferase</fullName>
    </submittedName>
</protein>
<dbReference type="EMBL" id="QGMI01000284">
    <property type="protein sequence ID" value="TVY43336.1"/>
    <property type="molecule type" value="Genomic_DNA"/>
</dbReference>
<keyword evidence="1" id="KW-0808">Transferase</keyword>
<dbReference type="InterPro" id="IPR029063">
    <property type="entry name" value="SAM-dependent_MTases_sf"/>
</dbReference>
<proteinExistence type="predicted"/>
<dbReference type="GO" id="GO:0032259">
    <property type="term" value="P:methylation"/>
    <property type="evidence" value="ECO:0007669"/>
    <property type="project" value="UniProtKB-KW"/>
</dbReference>
<gene>
    <name evidence="1" type="ORF">LOCC1_G008550</name>
</gene>
<dbReference type="Proteomes" id="UP000443090">
    <property type="component" value="Unassembled WGS sequence"/>
</dbReference>
<dbReference type="OrthoDB" id="3647at2759"/>
<sequence>MPDHAPNQTEANRTHFNEAASSYNNKFEKTILQIIHEIQDRREWLGVDWVEDASEDESSTSNSKGASRAVRLLDYACGTGSVSRALAPYVSQCVGIDLTEGMAAEYNKSVENQGIPSSEMFARVGNLIDPSDPSPAAFTGPEFHDFDIAAVGLGFHHFDDPALAAKRLAERLKPGGVLFIVDFLPHEHHHHHAAEKSVTHMGFAETDIKRMFEEAGVGKDFDHVVVGKGIVFTDKSEGAKTMTRKVFMARGTKV</sequence>